<dbReference type="GO" id="GO:0016740">
    <property type="term" value="F:transferase activity"/>
    <property type="evidence" value="ECO:0007669"/>
    <property type="project" value="UniProtKB-KW"/>
</dbReference>
<accession>A0A7T1F992</accession>
<proteinExistence type="predicted"/>
<protein>
    <submittedName>
        <fullName evidence="1">Nucleoside 2-deoxyribosyltransferase</fullName>
    </submittedName>
</protein>
<dbReference type="AlphaFoldDB" id="A0A7T1F992"/>
<reference evidence="1 2" key="1">
    <citation type="submission" date="2020-10" db="EMBL/GenBank/DDBJ databases">
        <title>Closed genome sequences of Staphylococcus lloydii sp. nov. and Staphylococcus durrellii sp. nov. Isolated from Captive Fruit Bats (Pteropus livingstonii).</title>
        <authorList>
            <person name="Fountain K."/>
        </authorList>
    </citation>
    <scope>NUCLEOTIDE SEQUENCE [LARGE SCALE GENOMIC DNA]</scope>
    <source>
        <strain evidence="1 2">23_2_7_LY</strain>
    </source>
</reference>
<keyword evidence="1" id="KW-0808">Transferase</keyword>
<organism evidence="1 2">
    <name type="scientific">Staphylococcus lloydii</name>
    <dbReference type="NCBI Taxonomy" id="2781774"/>
    <lineage>
        <taxon>Bacteria</taxon>
        <taxon>Bacillati</taxon>
        <taxon>Bacillota</taxon>
        <taxon>Bacilli</taxon>
        <taxon>Bacillales</taxon>
        <taxon>Staphylococcaceae</taxon>
        <taxon>Staphylococcus</taxon>
    </lineage>
</organism>
<name>A0A7T1F992_9STAP</name>
<evidence type="ECO:0000313" key="1">
    <source>
        <dbReference type="EMBL" id="QPM75032.1"/>
    </source>
</evidence>
<dbReference type="InterPro" id="IPR007710">
    <property type="entry name" value="Nucleoside_deoxyribTrfase"/>
</dbReference>
<gene>
    <name evidence="1" type="ORF">ISP08_12045</name>
</gene>
<evidence type="ECO:0000313" key="2">
    <source>
        <dbReference type="Proteomes" id="UP000594455"/>
    </source>
</evidence>
<dbReference type="Proteomes" id="UP000594455">
    <property type="component" value="Chromosome"/>
</dbReference>
<sequence length="215" mass="24553">MTKLIYLAGDMLSHGQQLRRAYEKSAFKRLDYEVYNPQDDKSINDKSSADQQGLAERIVTNDTSGIEQADIIVLDYLPHAQGTICELGYIQKLKREKPELKVYVHCTDMRQGTGHIPDEQDRAEFSINQYVYGVILEVTEGRGVQDFEGIRQTLENDTPFTNSILFNMKRIERELEAKGLDFIESHSIERGIEGERHELGFVDGSEISFFVGVDK</sequence>
<dbReference type="EMBL" id="CP064056">
    <property type="protein sequence ID" value="QPM75032.1"/>
    <property type="molecule type" value="Genomic_DNA"/>
</dbReference>
<dbReference type="SUPFAM" id="SSF52309">
    <property type="entry name" value="N-(deoxy)ribosyltransferase-like"/>
    <property type="match status" value="1"/>
</dbReference>
<dbReference type="Pfam" id="PF05014">
    <property type="entry name" value="Nuc_deoxyrib_tr"/>
    <property type="match status" value="1"/>
</dbReference>
<dbReference type="Gene3D" id="3.40.50.450">
    <property type="match status" value="1"/>
</dbReference>
<keyword evidence="2" id="KW-1185">Reference proteome</keyword>
<dbReference type="KEGG" id="sllo:ISP08_12045"/>
<dbReference type="RefSeq" id="WP_195718787.1">
    <property type="nucleotide sequence ID" value="NZ_CP064056.1"/>
</dbReference>